<reference evidence="14" key="1">
    <citation type="submission" date="2022-02" db="EMBL/GenBank/DDBJ databases">
        <authorList>
            <person name="Henning P.M."/>
            <person name="McCubbin A.G."/>
            <person name="Shore J.S."/>
        </authorList>
    </citation>
    <scope>NUCLEOTIDE SEQUENCE</scope>
    <source>
        <strain evidence="14">F60SS</strain>
        <tissue evidence="14">Leaves</tissue>
    </source>
</reference>
<dbReference type="InterPro" id="IPR023213">
    <property type="entry name" value="CAT-like_dom_sf"/>
</dbReference>
<evidence type="ECO:0000256" key="9">
    <source>
        <dbReference type="ARBA" id="ARBA00047604"/>
    </source>
</evidence>
<evidence type="ECO:0000313" key="15">
    <source>
        <dbReference type="Proteomes" id="UP001141552"/>
    </source>
</evidence>
<dbReference type="Pfam" id="PF06974">
    <property type="entry name" value="WS_DGAT_C"/>
    <property type="match status" value="1"/>
</dbReference>
<feature type="domain" description="O-acyltransferase WSD1 C-terminal" evidence="13">
    <location>
        <begin position="320"/>
        <end position="453"/>
    </location>
</feature>
<dbReference type="GO" id="GO:0047196">
    <property type="term" value="F:long-chain-alcohol O-fatty-acyltransferase activity"/>
    <property type="evidence" value="ECO:0007669"/>
    <property type="project" value="UniProtKB-EC"/>
</dbReference>
<comment type="catalytic activity">
    <reaction evidence="10">
        <text>an acyl-CoA + a 1,2-diacyl-sn-glycerol = a triacyl-sn-glycerol + CoA</text>
        <dbReference type="Rhea" id="RHEA:10868"/>
        <dbReference type="ChEBI" id="CHEBI:17815"/>
        <dbReference type="ChEBI" id="CHEBI:57287"/>
        <dbReference type="ChEBI" id="CHEBI:58342"/>
        <dbReference type="ChEBI" id="CHEBI:64615"/>
        <dbReference type="EC" id="2.3.1.20"/>
    </reaction>
</comment>
<dbReference type="OrthoDB" id="619536at2759"/>
<organism evidence="14 15">
    <name type="scientific">Turnera subulata</name>
    <dbReference type="NCBI Taxonomy" id="218843"/>
    <lineage>
        <taxon>Eukaryota</taxon>
        <taxon>Viridiplantae</taxon>
        <taxon>Streptophyta</taxon>
        <taxon>Embryophyta</taxon>
        <taxon>Tracheophyta</taxon>
        <taxon>Spermatophyta</taxon>
        <taxon>Magnoliopsida</taxon>
        <taxon>eudicotyledons</taxon>
        <taxon>Gunneridae</taxon>
        <taxon>Pentapetalae</taxon>
        <taxon>rosids</taxon>
        <taxon>fabids</taxon>
        <taxon>Malpighiales</taxon>
        <taxon>Passifloraceae</taxon>
        <taxon>Turnera</taxon>
    </lineage>
</organism>
<dbReference type="AlphaFoldDB" id="A0A9Q0GEW8"/>
<comment type="subcellular location">
    <subcellularLocation>
        <location evidence="1">Cell membrane</location>
        <topology evidence="1">Single-pass membrane protein</topology>
    </subcellularLocation>
    <subcellularLocation>
        <location evidence="2">Endoplasmic reticulum membrane</location>
    </subcellularLocation>
</comment>
<comment type="pathway">
    <text evidence="4">Lipid metabolism.</text>
</comment>
<dbReference type="Pfam" id="PF03007">
    <property type="entry name" value="WS_DGAT_cat"/>
    <property type="match status" value="1"/>
</dbReference>
<comment type="caution">
    <text evidence="14">The sequence shown here is derived from an EMBL/GenBank/DDBJ whole genome shotgun (WGS) entry which is preliminary data.</text>
</comment>
<evidence type="ECO:0008006" key="16">
    <source>
        <dbReference type="Google" id="ProtNLM"/>
    </source>
</evidence>
<proteinExistence type="inferred from homology"/>
<keyword evidence="6" id="KW-0256">Endoplasmic reticulum</keyword>
<dbReference type="PANTHER" id="PTHR31650">
    <property type="entry name" value="O-ACYLTRANSFERASE (WSD1-LIKE) FAMILY PROTEIN"/>
    <property type="match status" value="1"/>
</dbReference>
<evidence type="ECO:0000256" key="2">
    <source>
        <dbReference type="ARBA" id="ARBA00004586"/>
    </source>
</evidence>
<evidence type="ECO:0000256" key="3">
    <source>
        <dbReference type="ARBA" id="ARBA00004771"/>
    </source>
</evidence>
<dbReference type="InterPro" id="IPR045034">
    <property type="entry name" value="O-acyltransferase_WSD1-like"/>
</dbReference>
<evidence type="ECO:0000256" key="10">
    <source>
        <dbReference type="ARBA" id="ARBA00048109"/>
    </source>
</evidence>
<sequence>MSQMANKGDSSCISMQQEPLSPAAQLFHAPRLSCCIVALMGFKTSIDPIAIKEGLSRTLIKHPRFSCKLVTDQAKKMKWERTIVNVEDHIVAPKLEDIEFPGDQFVEDYITHLTTIPMDLSKPLWEFHILNVKTSDAESVGVFRIHHSMGDGASLISLLLACSRKTSDPLALPTVPTQKRAASGTNSGGVENDVEHFGGLGFALGDHDTTTPLRGAAPAPPAGSRELKHKRIVYRIVSLDDMKQTINDVATGMVQAGLSRYLDMKYGENKKNKDQEGRTNTNLPKAIRLRAVIAINLRPTGGIQALADLMAKESTAKWGWGNWAGGILLPFTIALRDNPLDYLLSAKAKTDRKIKQSLECIVTFHVAAALVHSVVRNTTLIFSNVVGPVEEISFCGHPLAFLSPAVYGQTQPLIIHLQSYNNKMMIVLAVDPDVIPDPHRLCDFIQESLKNMKDAVLDKGSDAV</sequence>
<evidence type="ECO:0000256" key="1">
    <source>
        <dbReference type="ARBA" id="ARBA00004162"/>
    </source>
</evidence>
<dbReference type="GO" id="GO:0005886">
    <property type="term" value="C:plasma membrane"/>
    <property type="evidence" value="ECO:0007669"/>
    <property type="project" value="UniProtKB-SubCell"/>
</dbReference>
<evidence type="ECO:0000259" key="12">
    <source>
        <dbReference type="Pfam" id="PF03007"/>
    </source>
</evidence>
<evidence type="ECO:0000313" key="14">
    <source>
        <dbReference type="EMBL" id="KAJ4848393.1"/>
    </source>
</evidence>
<keyword evidence="5" id="KW-0808">Transferase</keyword>
<feature type="domain" description="O-acyltransferase WSD1-like N-terminal" evidence="12">
    <location>
        <begin position="74"/>
        <end position="181"/>
    </location>
</feature>
<gene>
    <name evidence="14" type="ORF">Tsubulata_032815</name>
</gene>
<comment type="catalytic activity">
    <reaction evidence="9">
        <text>a long chain fatty alcohol + a fatty acyl-CoA = a long-chain alcohol wax ester + CoA</text>
        <dbReference type="Rhea" id="RHEA:38443"/>
        <dbReference type="ChEBI" id="CHEBI:17135"/>
        <dbReference type="ChEBI" id="CHEBI:57287"/>
        <dbReference type="ChEBI" id="CHEBI:77636"/>
        <dbReference type="ChEBI" id="CHEBI:235323"/>
        <dbReference type="EC" id="2.3.1.75"/>
    </reaction>
</comment>
<evidence type="ECO:0000256" key="8">
    <source>
        <dbReference type="ARBA" id="ARBA00024360"/>
    </source>
</evidence>
<feature type="region of interest" description="Disordered" evidence="11">
    <location>
        <begin position="171"/>
        <end position="190"/>
    </location>
</feature>
<dbReference type="Gene3D" id="3.30.559.10">
    <property type="entry name" value="Chloramphenicol acetyltransferase-like domain"/>
    <property type="match status" value="1"/>
</dbReference>
<comment type="pathway">
    <text evidence="3">Glycerolipid metabolism; triacylglycerol biosynthesis.</text>
</comment>
<comment type="similarity">
    <text evidence="8">In the N-terminal section; belongs to the long-chain O-acyltransferase family.</text>
</comment>
<dbReference type="InterPro" id="IPR009721">
    <property type="entry name" value="O-acyltransferase_WSD1_C"/>
</dbReference>
<dbReference type="SUPFAM" id="SSF52777">
    <property type="entry name" value="CoA-dependent acyltransferases"/>
    <property type="match status" value="1"/>
</dbReference>
<evidence type="ECO:0000259" key="13">
    <source>
        <dbReference type="Pfam" id="PF06974"/>
    </source>
</evidence>
<reference evidence="14" key="2">
    <citation type="journal article" date="2023" name="Plants (Basel)">
        <title>Annotation of the Turnera subulata (Passifloraceae) Draft Genome Reveals the S-Locus Evolved after the Divergence of Turneroideae from Passifloroideae in a Stepwise Manner.</title>
        <authorList>
            <person name="Henning P.M."/>
            <person name="Roalson E.H."/>
            <person name="Mir W."/>
            <person name="McCubbin A.G."/>
            <person name="Shore J.S."/>
        </authorList>
    </citation>
    <scope>NUCLEOTIDE SEQUENCE</scope>
    <source>
        <strain evidence="14">F60SS</strain>
    </source>
</reference>
<dbReference type="GO" id="GO:0019432">
    <property type="term" value="P:triglyceride biosynthetic process"/>
    <property type="evidence" value="ECO:0007669"/>
    <property type="project" value="TreeGrafter"/>
</dbReference>
<dbReference type="InterPro" id="IPR004255">
    <property type="entry name" value="O-acyltransferase_WSD1_N"/>
</dbReference>
<dbReference type="EMBL" id="JAKUCV010000913">
    <property type="protein sequence ID" value="KAJ4848393.1"/>
    <property type="molecule type" value="Genomic_DNA"/>
</dbReference>
<name>A0A9Q0GEW8_9ROSI</name>
<accession>A0A9Q0GEW8</accession>
<dbReference type="PANTHER" id="PTHR31650:SF1">
    <property type="entry name" value="WAX ESTER SYNTHASE_DIACYLGLYCEROL ACYLTRANSFERASE 4-RELATED"/>
    <property type="match status" value="1"/>
</dbReference>
<evidence type="ECO:0000256" key="11">
    <source>
        <dbReference type="SAM" id="MobiDB-lite"/>
    </source>
</evidence>
<evidence type="ECO:0000256" key="5">
    <source>
        <dbReference type="ARBA" id="ARBA00022679"/>
    </source>
</evidence>
<evidence type="ECO:0000256" key="4">
    <source>
        <dbReference type="ARBA" id="ARBA00005189"/>
    </source>
</evidence>
<evidence type="ECO:0000256" key="7">
    <source>
        <dbReference type="ARBA" id="ARBA00023315"/>
    </source>
</evidence>
<protein>
    <recommendedName>
        <fullName evidence="16">Diacylglycerol O-acyltransferase</fullName>
    </recommendedName>
</protein>
<dbReference type="GO" id="GO:0004144">
    <property type="term" value="F:diacylglycerol O-acyltransferase activity"/>
    <property type="evidence" value="ECO:0007669"/>
    <property type="project" value="UniProtKB-EC"/>
</dbReference>
<keyword evidence="7" id="KW-0012">Acyltransferase</keyword>
<dbReference type="Proteomes" id="UP001141552">
    <property type="component" value="Unassembled WGS sequence"/>
</dbReference>
<keyword evidence="15" id="KW-1185">Reference proteome</keyword>
<evidence type="ECO:0000256" key="6">
    <source>
        <dbReference type="ARBA" id="ARBA00022824"/>
    </source>
</evidence>
<dbReference type="GO" id="GO:0005789">
    <property type="term" value="C:endoplasmic reticulum membrane"/>
    <property type="evidence" value="ECO:0007669"/>
    <property type="project" value="UniProtKB-SubCell"/>
</dbReference>